<dbReference type="AlphaFoldDB" id="A0A849BTD6"/>
<protein>
    <submittedName>
        <fullName evidence="1">Uncharacterized protein</fullName>
    </submittedName>
</protein>
<sequence length="70" mass="7333">DLLAAGGDRPLVERVFELLPAALAGVAALPRQDLAVRADPRRRVLDALAPDVGAVRAEVRDAWGVPPSSP</sequence>
<keyword evidence="2" id="KW-1185">Reference proteome</keyword>
<gene>
    <name evidence="1" type="ORF">HLB09_13425</name>
</gene>
<dbReference type="RefSeq" id="WP_171203845.1">
    <property type="nucleotide sequence ID" value="NZ_JABEMA010000253.1"/>
</dbReference>
<comment type="caution">
    <text evidence="1">The sequence shown here is derived from an EMBL/GenBank/DDBJ whole genome shotgun (WGS) entry which is preliminary data.</text>
</comment>
<dbReference type="EMBL" id="JABEMA010000253">
    <property type="protein sequence ID" value="NNH24072.1"/>
    <property type="molecule type" value="Genomic_DNA"/>
</dbReference>
<accession>A0A849BTD6</accession>
<evidence type="ECO:0000313" key="2">
    <source>
        <dbReference type="Proteomes" id="UP000555552"/>
    </source>
</evidence>
<organism evidence="1 2">
    <name type="scientific">Pseudokineococcus marinus</name>
    <dbReference type="NCBI Taxonomy" id="351215"/>
    <lineage>
        <taxon>Bacteria</taxon>
        <taxon>Bacillati</taxon>
        <taxon>Actinomycetota</taxon>
        <taxon>Actinomycetes</taxon>
        <taxon>Kineosporiales</taxon>
        <taxon>Kineosporiaceae</taxon>
        <taxon>Pseudokineococcus</taxon>
    </lineage>
</organism>
<dbReference type="Proteomes" id="UP000555552">
    <property type="component" value="Unassembled WGS sequence"/>
</dbReference>
<proteinExistence type="predicted"/>
<evidence type="ECO:0000313" key="1">
    <source>
        <dbReference type="EMBL" id="NNH24072.1"/>
    </source>
</evidence>
<feature type="non-terminal residue" evidence="1">
    <location>
        <position position="1"/>
    </location>
</feature>
<name>A0A849BTD6_9ACTN</name>
<reference evidence="1 2" key="1">
    <citation type="submission" date="2020-05" db="EMBL/GenBank/DDBJ databases">
        <title>MicrobeNet Type strains.</title>
        <authorList>
            <person name="Nicholson A.C."/>
        </authorList>
    </citation>
    <scope>NUCLEOTIDE SEQUENCE [LARGE SCALE GENOMIC DNA]</scope>
    <source>
        <strain evidence="1 2">JCM 14547</strain>
    </source>
</reference>